<name>A0AA37KKX5_9BACT</name>
<dbReference type="EMBL" id="BQOL01000001">
    <property type="protein sequence ID" value="GKI17766.1"/>
    <property type="molecule type" value="Genomic_DNA"/>
</dbReference>
<keyword evidence="1" id="KW-0732">Signal</keyword>
<dbReference type="Pfam" id="PF16389">
    <property type="entry name" value="DUF4998"/>
    <property type="match status" value="1"/>
</dbReference>
<dbReference type="InterPro" id="IPR032181">
    <property type="entry name" value="DUF5013"/>
</dbReference>
<reference evidence="3" key="1">
    <citation type="submission" date="2022-01" db="EMBL/GenBank/DDBJ databases">
        <title>Novel bile acid biosynthetic pathways are enriched in the microbiome of centenarians.</title>
        <authorList>
            <person name="Sato Y."/>
            <person name="Atarashi K."/>
            <person name="Plichta R.D."/>
            <person name="Arai Y."/>
            <person name="Sasajima S."/>
            <person name="Kearney M.S."/>
            <person name="Suda W."/>
            <person name="Takeshita K."/>
            <person name="Sasaki T."/>
            <person name="Okamoto S."/>
            <person name="Skelly N.A."/>
            <person name="Okamura Y."/>
            <person name="Vlamakis H."/>
            <person name="Li Y."/>
            <person name="Tanoue T."/>
            <person name="Takei H."/>
            <person name="Nittono H."/>
            <person name="Narushima S."/>
            <person name="Irie J."/>
            <person name="Itoh H."/>
            <person name="Moriya K."/>
            <person name="Sugiura Y."/>
            <person name="Suematsu M."/>
            <person name="Moritoki N."/>
            <person name="Shibata S."/>
            <person name="Littman R.D."/>
            <person name="Fischbach A.M."/>
            <person name="Uwamino Y."/>
            <person name="Inoue T."/>
            <person name="Honda A."/>
            <person name="Hattori M."/>
            <person name="Murai T."/>
            <person name="Xavier J.R."/>
            <person name="Hirose N."/>
            <person name="Honda K."/>
        </authorList>
    </citation>
    <scope>NUCLEOTIDE SEQUENCE</scope>
    <source>
        <strain evidence="3">CE91-St16</strain>
    </source>
</reference>
<feature type="domain" description="DUF5013" evidence="2">
    <location>
        <begin position="234"/>
        <end position="381"/>
    </location>
</feature>
<feature type="chain" id="PRO_5041430125" description="DUF5013 domain-containing protein" evidence="1">
    <location>
        <begin position="18"/>
        <end position="407"/>
    </location>
</feature>
<dbReference type="RefSeq" id="WP_195289644.1">
    <property type="nucleotide sequence ID" value="NZ_AP025581.1"/>
</dbReference>
<feature type="signal peptide" evidence="1">
    <location>
        <begin position="1"/>
        <end position="17"/>
    </location>
</feature>
<evidence type="ECO:0000259" key="2">
    <source>
        <dbReference type="Pfam" id="PF16405"/>
    </source>
</evidence>
<protein>
    <recommendedName>
        <fullName evidence="2">DUF5013 domain-containing protein</fullName>
    </recommendedName>
</protein>
<dbReference type="GeneID" id="79836107"/>
<evidence type="ECO:0000256" key="1">
    <source>
        <dbReference type="SAM" id="SignalP"/>
    </source>
</evidence>
<dbReference type="AlphaFoldDB" id="A0AA37KKX5"/>
<evidence type="ECO:0000313" key="3">
    <source>
        <dbReference type="EMBL" id="GKI17766.1"/>
    </source>
</evidence>
<dbReference type="Pfam" id="PF16405">
    <property type="entry name" value="DUF5013"/>
    <property type="match status" value="1"/>
</dbReference>
<organism evidence="3 4">
    <name type="scientific">Alistipes finegoldii</name>
    <dbReference type="NCBI Taxonomy" id="214856"/>
    <lineage>
        <taxon>Bacteria</taxon>
        <taxon>Pseudomonadati</taxon>
        <taxon>Bacteroidota</taxon>
        <taxon>Bacteroidia</taxon>
        <taxon>Bacteroidales</taxon>
        <taxon>Rikenellaceae</taxon>
        <taxon>Alistipes</taxon>
    </lineage>
</organism>
<sequence length="407" mass="45414">MKLTQYISLLLLTGAAASVVSCTEMDDYLRFTEGVSSTYTGKLDSAVFLAGNGRLLFHGELSSDPKVSRIGLYWNVGTKQDSLSIEVDYAKDKIVEQEIALGEGSYNFQIYTYDSAGNHSIPMTRSGNSYGANYLEGLYNRVVKSCALDGEDIAIEWYSGSENSPYTVVTYTGADGKPVEVQVGPKEEQTRLPQVRENQFKVQSVYLPEENAIDLFRPEAKLYFVSDITSLYLKNAGPNIQGAEKPDGSPWGVPKDWNITPNLRNQVNNTVGGWKDEQYEQYKGLIHFESQDWGGPGFENGKVWQTPTLQPGTYEFTVFYLRGNTADDQYIHLAAALGSELPDRADMETRALAWKHLLPSDQGRENSIRFTVTQAGPVSLGLVVTISRDSQYLQFPYFKLSQIPEEE</sequence>
<accession>A0AA37KKX5</accession>
<comment type="caution">
    <text evidence="3">The sequence shown here is derived from an EMBL/GenBank/DDBJ whole genome shotgun (WGS) entry which is preliminary data.</text>
</comment>
<dbReference type="PROSITE" id="PS51257">
    <property type="entry name" value="PROKAR_LIPOPROTEIN"/>
    <property type="match status" value="1"/>
</dbReference>
<gene>
    <name evidence="3" type="ORF">CE91St16_06740</name>
</gene>
<dbReference type="Proteomes" id="UP001055105">
    <property type="component" value="Unassembled WGS sequence"/>
</dbReference>
<proteinExistence type="predicted"/>
<evidence type="ECO:0000313" key="4">
    <source>
        <dbReference type="Proteomes" id="UP001055105"/>
    </source>
</evidence>